<dbReference type="EMBL" id="JAESVA010000016">
    <property type="protein sequence ID" value="MCB8883783.1"/>
    <property type="molecule type" value="Genomic_DNA"/>
</dbReference>
<sequence>MTDLAMMPQLLASGIMMGCVYGLLALCFYVVHAGTGIINFAQGDFVVLGLIAIWTCIVAFHMPLLLAIPLTVLATGLTVGLLERLLIAPARSREPSVQLLITLALGILIRGLIQLLWGSQPQSVPSFSGDAPIHLAGAAILPQALWIVGGTMVILAVLHFVFTRTLFGLALRGAAGDREGARVIGLNAGLISFYAFGLSALISGAAAAVIAPVISANPLIGLSLSLKGFAGAILGGIDRPQTAVLGGVFIGILETFVAGLISSDYQNMFVFGVLMLVIVIRPAGLLGKRT</sequence>
<keyword evidence="4 9" id="KW-0812">Transmembrane</keyword>
<gene>
    <name evidence="10" type="ORF">ACELLULO517_26280</name>
</gene>
<evidence type="ECO:0000256" key="2">
    <source>
        <dbReference type="ARBA" id="ARBA00022448"/>
    </source>
</evidence>
<dbReference type="RefSeq" id="WP_227310516.1">
    <property type="nucleotide sequence ID" value="NZ_JAESVA010000016.1"/>
</dbReference>
<proteinExistence type="inferred from homology"/>
<dbReference type="GO" id="GO:0022857">
    <property type="term" value="F:transmembrane transporter activity"/>
    <property type="evidence" value="ECO:0007669"/>
    <property type="project" value="InterPro"/>
</dbReference>
<dbReference type="CDD" id="cd06582">
    <property type="entry name" value="TM_PBP1_LivH_like"/>
    <property type="match status" value="1"/>
</dbReference>
<evidence type="ECO:0000313" key="10">
    <source>
        <dbReference type="EMBL" id="MCB8883783.1"/>
    </source>
</evidence>
<dbReference type="InterPro" id="IPR052157">
    <property type="entry name" value="BCAA_transport_permease"/>
</dbReference>
<feature type="transmembrane region" description="Helical" evidence="9">
    <location>
        <begin position="137"/>
        <end position="162"/>
    </location>
</feature>
<feature type="transmembrane region" description="Helical" evidence="9">
    <location>
        <begin position="183"/>
        <end position="213"/>
    </location>
</feature>
<feature type="transmembrane region" description="Helical" evidence="9">
    <location>
        <begin position="43"/>
        <end position="60"/>
    </location>
</feature>
<dbReference type="GO" id="GO:0005886">
    <property type="term" value="C:plasma membrane"/>
    <property type="evidence" value="ECO:0007669"/>
    <property type="project" value="UniProtKB-SubCell"/>
</dbReference>
<keyword evidence="5" id="KW-0029">Amino-acid transport</keyword>
<feature type="transmembrane region" description="Helical" evidence="9">
    <location>
        <begin position="6"/>
        <end position="31"/>
    </location>
</feature>
<comment type="similarity">
    <text evidence="8">Belongs to the binding-protein-dependent transport system permease family. LivHM subfamily.</text>
</comment>
<dbReference type="Proteomes" id="UP000721844">
    <property type="component" value="Unassembled WGS sequence"/>
</dbReference>
<dbReference type="GO" id="GO:0006865">
    <property type="term" value="P:amino acid transport"/>
    <property type="evidence" value="ECO:0007669"/>
    <property type="project" value="UniProtKB-KW"/>
</dbReference>
<protein>
    <submittedName>
        <fullName evidence="10">Branched-chain amino acid ABC transporter permease</fullName>
    </submittedName>
</protein>
<keyword evidence="2" id="KW-0813">Transport</keyword>
<keyword evidence="6 9" id="KW-1133">Transmembrane helix</keyword>
<feature type="transmembrane region" description="Helical" evidence="9">
    <location>
        <begin position="99"/>
        <end position="117"/>
    </location>
</feature>
<keyword evidence="3" id="KW-1003">Cell membrane</keyword>
<dbReference type="AlphaFoldDB" id="A0A963Z730"/>
<feature type="transmembrane region" description="Helical" evidence="9">
    <location>
        <begin position="66"/>
        <end position="87"/>
    </location>
</feature>
<evidence type="ECO:0000256" key="9">
    <source>
        <dbReference type="SAM" id="Phobius"/>
    </source>
</evidence>
<dbReference type="Pfam" id="PF02653">
    <property type="entry name" value="BPD_transp_2"/>
    <property type="match status" value="1"/>
</dbReference>
<name>A0A963Z730_9PROT</name>
<feature type="transmembrane region" description="Helical" evidence="9">
    <location>
        <begin position="268"/>
        <end position="287"/>
    </location>
</feature>
<feature type="transmembrane region" description="Helical" evidence="9">
    <location>
        <begin position="244"/>
        <end position="262"/>
    </location>
</feature>
<comment type="subcellular location">
    <subcellularLocation>
        <location evidence="1">Cell membrane</location>
        <topology evidence="1">Multi-pass membrane protein</topology>
    </subcellularLocation>
</comment>
<organism evidence="10 11">
    <name type="scientific">Acidisoma cellulosilyticum</name>
    <dbReference type="NCBI Taxonomy" id="2802395"/>
    <lineage>
        <taxon>Bacteria</taxon>
        <taxon>Pseudomonadati</taxon>
        <taxon>Pseudomonadota</taxon>
        <taxon>Alphaproteobacteria</taxon>
        <taxon>Acetobacterales</taxon>
        <taxon>Acidocellaceae</taxon>
        <taxon>Acidisoma</taxon>
    </lineage>
</organism>
<feature type="transmembrane region" description="Helical" evidence="9">
    <location>
        <begin position="219"/>
        <end position="237"/>
    </location>
</feature>
<comment type="caution">
    <text evidence="10">The sequence shown here is derived from an EMBL/GenBank/DDBJ whole genome shotgun (WGS) entry which is preliminary data.</text>
</comment>
<evidence type="ECO:0000256" key="7">
    <source>
        <dbReference type="ARBA" id="ARBA00023136"/>
    </source>
</evidence>
<accession>A0A963Z730</accession>
<evidence type="ECO:0000256" key="5">
    <source>
        <dbReference type="ARBA" id="ARBA00022970"/>
    </source>
</evidence>
<evidence type="ECO:0000256" key="8">
    <source>
        <dbReference type="ARBA" id="ARBA00037998"/>
    </source>
</evidence>
<keyword evidence="11" id="KW-1185">Reference proteome</keyword>
<evidence type="ECO:0000256" key="6">
    <source>
        <dbReference type="ARBA" id="ARBA00022989"/>
    </source>
</evidence>
<evidence type="ECO:0000256" key="1">
    <source>
        <dbReference type="ARBA" id="ARBA00004651"/>
    </source>
</evidence>
<dbReference type="InterPro" id="IPR001851">
    <property type="entry name" value="ABC_transp_permease"/>
</dbReference>
<dbReference type="PANTHER" id="PTHR11795">
    <property type="entry name" value="BRANCHED-CHAIN AMINO ACID TRANSPORT SYSTEM PERMEASE PROTEIN LIVH"/>
    <property type="match status" value="1"/>
</dbReference>
<reference evidence="10 11" key="1">
    <citation type="journal article" date="2021" name="Microorganisms">
        <title>Acidisoma silvae sp. nov. and Acidisomacellulosilytica sp. nov., Two Acidophilic Bacteria Isolated from Decaying Wood, Hydrolyzing Cellulose and Producing Poly-3-hydroxybutyrate.</title>
        <authorList>
            <person name="Mieszkin S."/>
            <person name="Pouder E."/>
            <person name="Uroz S."/>
            <person name="Simon-Colin C."/>
            <person name="Alain K."/>
        </authorList>
    </citation>
    <scope>NUCLEOTIDE SEQUENCE [LARGE SCALE GENOMIC DNA]</scope>
    <source>
        <strain evidence="10 11">HW T5.17</strain>
    </source>
</reference>
<evidence type="ECO:0000256" key="3">
    <source>
        <dbReference type="ARBA" id="ARBA00022475"/>
    </source>
</evidence>
<keyword evidence="7 9" id="KW-0472">Membrane</keyword>
<evidence type="ECO:0000313" key="11">
    <source>
        <dbReference type="Proteomes" id="UP000721844"/>
    </source>
</evidence>
<evidence type="ECO:0000256" key="4">
    <source>
        <dbReference type="ARBA" id="ARBA00022692"/>
    </source>
</evidence>
<dbReference type="PANTHER" id="PTHR11795:SF450">
    <property type="entry name" value="ABC TRANSPORTER PERMEASE PROTEIN"/>
    <property type="match status" value="1"/>
</dbReference>